<dbReference type="OrthoDB" id="9778801at2"/>
<dbReference type="RefSeq" id="WP_020877153.1">
    <property type="nucleotide sequence ID" value="NZ_ATHJ01000084.1"/>
</dbReference>
<accession>S7TTC4</accession>
<dbReference type="PANTHER" id="PTHR33973:SF4">
    <property type="entry name" value="OS07G0153300 PROTEIN"/>
    <property type="match status" value="1"/>
</dbReference>
<sequence length="247" mass="28935">MKSAIYAGKISHRRYTPKPHEFYYNFFMWFLNLDELDRLPSLGRWFSAKKWAASRFYRPDYLGDPARPLGDSVRERMEELTGRPVGGQVCGLMNLRTFGMYFSPVNFYYGFDEKGRFTHFLAEVSNIPWNERHQYGFYVADGKRFPTHAKAFHVSPFNPDNQFYRWKIGEPGDRIGVGLAVHDERGRIFSADLDLARYPLSMDSVKRNLLKKPAMTAFIVSGIYYEALRIFLKGVPYIPYRSKEEMI</sequence>
<dbReference type="InterPro" id="IPR010775">
    <property type="entry name" value="DUF1365"/>
</dbReference>
<gene>
    <name evidence="1" type="ORF">dsmv_2396</name>
</gene>
<dbReference type="PATRIC" id="fig|1121405.3.peg.2030"/>
<dbReference type="Proteomes" id="UP000014977">
    <property type="component" value="Unassembled WGS sequence"/>
</dbReference>
<dbReference type="Pfam" id="PF07103">
    <property type="entry name" value="DUF1365"/>
    <property type="match status" value="1"/>
</dbReference>
<evidence type="ECO:0008006" key="3">
    <source>
        <dbReference type="Google" id="ProtNLM"/>
    </source>
</evidence>
<organism evidence="1 2">
    <name type="scientific">Desulfococcus multivorans DSM 2059</name>
    <dbReference type="NCBI Taxonomy" id="1121405"/>
    <lineage>
        <taxon>Bacteria</taxon>
        <taxon>Pseudomonadati</taxon>
        <taxon>Thermodesulfobacteriota</taxon>
        <taxon>Desulfobacteria</taxon>
        <taxon>Desulfobacterales</taxon>
        <taxon>Desulfococcaceae</taxon>
        <taxon>Desulfococcus</taxon>
    </lineage>
</organism>
<comment type="caution">
    <text evidence="1">The sequence shown here is derived from an EMBL/GenBank/DDBJ whole genome shotgun (WGS) entry which is preliminary data.</text>
</comment>
<dbReference type="EMBL" id="ATHJ01000084">
    <property type="protein sequence ID" value="EPR40261.1"/>
    <property type="molecule type" value="Genomic_DNA"/>
</dbReference>
<evidence type="ECO:0000313" key="2">
    <source>
        <dbReference type="Proteomes" id="UP000014977"/>
    </source>
</evidence>
<dbReference type="STRING" id="897.B2D07_18445"/>
<name>S7TTC4_DESML</name>
<dbReference type="eggNOG" id="COG3496">
    <property type="taxonomic scope" value="Bacteria"/>
</dbReference>
<evidence type="ECO:0000313" key="1">
    <source>
        <dbReference type="EMBL" id="EPR40261.1"/>
    </source>
</evidence>
<dbReference type="AlphaFoldDB" id="S7TTC4"/>
<dbReference type="PANTHER" id="PTHR33973">
    <property type="entry name" value="OS07G0153300 PROTEIN"/>
    <property type="match status" value="1"/>
</dbReference>
<protein>
    <recommendedName>
        <fullName evidence="3">DUF1365 domain-containing protein</fullName>
    </recommendedName>
</protein>
<reference evidence="1 2" key="1">
    <citation type="journal article" date="2013" name="Genome Announc.">
        <title>Draft genome sequences for three mercury-methylating, sulfate-reducing bacteria.</title>
        <authorList>
            <person name="Brown S.D."/>
            <person name="Hurt R.A.Jr."/>
            <person name="Gilmour C.C."/>
            <person name="Elias D.A."/>
        </authorList>
    </citation>
    <scope>NUCLEOTIDE SEQUENCE [LARGE SCALE GENOMIC DNA]</scope>
    <source>
        <strain evidence="1 2">DSM 2059</strain>
    </source>
</reference>
<keyword evidence="2" id="KW-1185">Reference proteome</keyword>
<proteinExistence type="predicted"/>